<dbReference type="eggNOG" id="COG1116">
    <property type="taxonomic scope" value="Bacteria"/>
</dbReference>
<dbReference type="RefSeq" id="WP_021297182.1">
    <property type="nucleotide sequence ID" value="NZ_AURB01000145.1"/>
</dbReference>
<dbReference type="InterPro" id="IPR027417">
    <property type="entry name" value="P-loop_NTPase"/>
</dbReference>
<dbReference type="SUPFAM" id="SSF52540">
    <property type="entry name" value="P-loop containing nucleoside triphosphate hydrolases"/>
    <property type="match status" value="1"/>
</dbReference>
<evidence type="ECO:0000256" key="1">
    <source>
        <dbReference type="ARBA" id="ARBA00022448"/>
    </source>
</evidence>
<gene>
    <name evidence="7" type="ORF">K1I37_07440</name>
</gene>
<keyword evidence="6" id="KW-0472">Membrane</keyword>
<proteinExistence type="predicted"/>
<evidence type="ECO:0000313" key="7">
    <source>
        <dbReference type="EMBL" id="UNO50298.1"/>
    </source>
</evidence>
<evidence type="ECO:0000256" key="4">
    <source>
        <dbReference type="ARBA" id="ARBA00022840"/>
    </source>
</evidence>
<dbReference type="GO" id="GO:0016887">
    <property type="term" value="F:ATP hydrolysis activity"/>
    <property type="evidence" value="ECO:0007669"/>
    <property type="project" value="InterPro"/>
</dbReference>
<protein>
    <submittedName>
        <fullName evidence="7">ATP-binding cassette domain-containing protein</fullName>
    </submittedName>
</protein>
<sequence length="260" mass="29287">MRQGLRMRLDDICKEYDNQPVLHNIDLSIEPGEFVAIVGRSGGGKSTLLRLVSGLESASSGKIVFDETEHSGIHHDIRVLFQESRILPWKTVEDNVLLGMEKPDRRRAKEVLTQVGLESKGESWPHTLSGGQRQRVALARALVAAPKMLLLDEPLGALDALTKLEMQRLIEDMWKIHQFTVLIVTHDIQEAVTLADRVILIEHGMIAMDMRIPLDRPRVKDTQFLYYENTILERFFAPTVEQHSLDFIKSGTLSASATAT</sequence>
<dbReference type="AlphaFoldDB" id="T0CZG2"/>
<dbReference type="STRING" id="1356854.N007_10645"/>
<name>T0CZG2_ALIAG</name>
<keyword evidence="4 7" id="KW-0067">ATP-binding</keyword>
<dbReference type="PANTHER" id="PTHR42788">
    <property type="entry name" value="TAURINE IMPORT ATP-BINDING PROTEIN-RELATED"/>
    <property type="match status" value="1"/>
</dbReference>
<dbReference type="Pfam" id="PF00005">
    <property type="entry name" value="ABC_tran"/>
    <property type="match status" value="1"/>
</dbReference>
<dbReference type="InterPro" id="IPR003593">
    <property type="entry name" value="AAA+_ATPase"/>
</dbReference>
<dbReference type="Gene3D" id="3.40.50.300">
    <property type="entry name" value="P-loop containing nucleotide triphosphate hydrolases"/>
    <property type="match status" value="1"/>
</dbReference>
<dbReference type="PANTHER" id="PTHR42788:SF17">
    <property type="entry name" value="ALIPHATIC SULFONATES IMPORT ATP-BINDING PROTEIN SSUB"/>
    <property type="match status" value="1"/>
</dbReference>
<dbReference type="PROSITE" id="PS50893">
    <property type="entry name" value="ABC_TRANSPORTER_2"/>
    <property type="match status" value="1"/>
</dbReference>
<keyword evidence="2" id="KW-1003">Cell membrane</keyword>
<keyword evidence="3" id="KW-0547">Nucleotide-binding</keyword>
<reference evidence="8" key="1">
    <citation type="journal article" date="2022" name="G3 (Bethesda)">
        <title>Unveiling the complete genome sequence of Alicyclobacillus acidoterrestris DSM 3922T, a taint-producing strain.</title>
        <authorList>
            <person name="Leonardo I.C."/>
            <person name="Barreto Crespo M.T."/>
            <person name="Gaspar F.B."/>
        </authorList>
    </citation>
    <scope>NUCLEOTIDE SEQUENCE [LARGE SCALE GENOMIC DNA]</scope>
    <source>
        <strain evidence="8">DSM 3922</strain>
    </source>
</reference>
<dbReference type="KEGG" id="aaco:K1I37_07440"/>
<dbReference type="OrthoDB" id="18967at2"/>
<dbReference type="SMART" id="SM00382">
    <property type="entry name" value="AAA"/>
    <property type="match status" value="1"/>
</dbReference>
<dbReference type="Proteomes" id="UP000829401">
    <property type="component" value="Chromosome"/>
</dbReference>
<evidence type="ECO:0000256" key="5">
    <source>
        <dbReference type="ARBA" id="ARBA00022967"/>
    </source>
</evidence>
<keyword evidence="1" id="KW-0813">Transport</keyword>
<dbReference type="InterPro" id="IPR003439">
    <property type="entry name" value="ABC_transporter-like_ATP-bd"/>
</dbReference>
<evidence type="ECO:0000313" key="8">
    <source>
        <dbReference type="Proteomes" id="UP000829401"/>
    </source>
</evidence>
<dbReference type="EMBL" id="CP080467">
    <property type="protein sequence ID" value="UNO50298.1"/>
    <property type="molecule type" value="Genomic_DNA"/>
</dbReference>
<organism evidence="7 8">
    <name type="scientific">Alicyclobacillus acidoterrestris (strain ATCC 49025 / DSM 3922 / CIP 106132 / NCIMB 13137 / GD3B)</name>
    <dbReference type="NCBI Taxonomy" id="1356854"/>
    <lineage>
        <taxon>Bacteria</taxon>
        <taxon>Bacillati</taxon>
        <taxon>Bacillota</taxon>
        <taxon>Bacilli</taxon>
        <taxon>Bacillales</taxon>
        <taxon>Alicyclobacillaceae</taxon>
        <taxon>Alicyclobacillus</taxon>
    </lineage>
</organism>
<dbReference type="GO" id="GO:0005524">
    <property type="term" value="F:ATP binding"/>
    <property type="evidence" value="ECO:0007669"/>
    <property type="project" value="UniProtKB-KW"/>
</dbReference>
<keyword evidence="5" id="KW-1278">Translocase</keyword>
<evidence type="ECO:0000256" key="3">
    <source>
        <dbReference type="ARBA" id="ARBA00022741"/>
    </source>
</evidence>
<dbReference type="InterPro" id="IPR017871">
    <property type="entry name" value="ABC_transporter-like_CS"/>
</dbReference>
<accession>T0CZG2</accession>
<evidence type="ECO:0000256" key="2">
    <source>
        <dbReference type="ARBA" id="ARBA00022475"/>
    </source>
</evidence>
<dbReference type="InterPro" id="IPR050166">
    <property type="entry name" value="ABC_transporter_ATP-bind"/>
</dbReference>
<evidence type="ECO:0000256" key="6">
    <source>
        <dbReference type="ARBA" id="ARBA00023136"/>
    </source>
</evidence>
<accession>A0A9E6ZJ69</accession>
<keyword evidence="8" id="KW-1185">Reference proteome</keyword>
<dbReference type="PROSITE" id="PS00211">
    <property type="entry name" value="ABC_TRANSPORTER_1"/>
    <property type="match status" value="1"/>
</dbReference>